<gene>
    <name evidence="1" type="ORF">K488DRAFT_51831</name>
</gene>
<reference evidence="1" key="1">
    <citation type="submission" date="2021-02" db="EMBL/GenBank/DDBJ databases">
        <authorList>
            <consortium name="DOE Joint Genome Institute"/>
            <person name="Ahrendt S."/>
            <person name="Looney B.P."/>
            <person name="Miyauchi S."/>
            <person name="Morin E."/>
            <person name="Drula E."/>
            <person name="Courty P.E."/>
            <person name="Chicoki N."/>
            <person name="Fauchery L."/>
            <person name="Kohler A."/>
            <person name="Kuo A."/>
            <person name="Labutti K."/>
            <person name="Pangilinan J."/>
            <person name="Lipzen A."/>
            <person name="Riley R."/>
            <person name="Andreopoulos W."/>
            <person name="He G."/>
            <person name="Johnson J."/>
            <person name="Barry K.W."/>
            <person name="Grigoriev I.V."/>
            <person name="Nagy L."/>
            <person name="Hibbett D."/>
            <person name="Henrissat B."/>
            <person name="Matheny P.B."/>
            <person name="Labbe J."/>
            <person name="Martin F."/>
        </authorList>
    </citation>
    <scope>NUCLEOTIDE SEQUENCE</scope>
    <source>
        <strain evidence="1">EC-137</strain>
    </source>
</reference>
<name>A0ACB8QIY2_9AGAM</name>
<reference evidence="1" key="2">
    <citation type="journal article" date="2022" name="New Phytol.">
        <title>Evolutionary transition to the ectomycorrhizal habit in the genomes of a hyperdiverse lineage of mushroom-forming fungi.</title>
        <authorList>
            <person name="Looney B."/>
            <person name="Miyauchi S."/>
            <person name="Morin E."/>
            <person name="Drula E."/>
            <person name="Courty P.E."/>
            <person name="Kohler A."/>
            <person name="Kuo A."/>
            <person name="LaButti K."/>
            <person name="Pangilinan J."/>
            <person name="Lipzen A."/>
            <person name="Riley R."/>
            <person name="Andreopoulos W."/>
            <person name="He G."/>
            <person name="Johnson J."/>
            <person name="Nolan M."/>
            <person name="Tritt A."/>
            <person name="Barry K.W."/>
            <person name="Grigoriev I.V."/>
            <person name="Nagy L.G."/>
            <person name="Hibbett D."/>
            <person name="Henrissat B."/>
            <person name="Matheny P.B."/>
            <person name="Labbe J."/>
            <person name="Martin F.M."/>
        </authorList>
    </citation>
    <scope>NUCLEOTIDE SEQUENCE</scope>
    <source>
        <strain evidence="1">EC-137</strain>
    </source>
</reference>
<dbReference type="Proteomes" id="UP000814128">
    <property type="component" value="Unassembled WGS sequence"/>
</dbReference>
<accession>A0ACB8QIY2</accession>
<dbReference type="EMBL" id="MU273576">
    <property type="protein sequence ID" value="KAI0031548.1"/>
    <property type="molecule type" value="Genomic_DNA"/>
</dbReference>
<protein>
    <submittedName>
        <fullName evidence="1">Uncharacterized protein</fullName>
    </submittedName>
</protein>
<proteinExistence type="predicted"/>
<keyword evidence="2" id="KW-1185">Reference proteome</keyword>
<evidence type="ECO:0000313" key="1">
    <source>
        <dbReference type="EMBL" id="KAI0031548.1"/>
    </source>
</evidence>
<evidence type="ECO:0000313" key="2">
    <source>
        <dbReference type="Proteomes" id="UP000814128"/>
    </source>
</evidence>
<sequence length="266" mass="29063">MEDLNIPLFFASLILSAPIILDINSRPAIDAVGVSLASNTISSDNVRSSVRDRIIGVRSAVPQRLTLQLDTLATKVLLCQDANVTQPRAYGVEIAEGAGLPVQAGFEGKQTLQTKQVLVKREVIVSAGVFQTPQLLTAFLGDSNQLTSMGIDPVVNLPGVGLNLQGLLHHDEIATTWTLKSNFSLFNGCTFGSDPSTDPCLQYWLESNHQNLYSFGSAIFHAPYKTDDSLSDPDMMHYWLPANFPGFVRGAFPPFLPTMHMANRRF</sequence>
<comment type="caution">
    <text evidence="1">The sequence shown here is derived from an EMBL/GenBank/DDBJ whole genome shotgun (WGS) entry which is preliminary data.</text>
</comment>
<organism evidence="1 2">
    <name type="scientific">Vararia minispora EC-137</name>
    <dbReference type="NCBI Taxonomy" id="1314806"/>
    <lineage>
        <taxon>Eukaryota</taxon>
        <taxon>Fungi</taxon>
        <taxon>Dikarya</taxon>
        <taxon>Basidiomycota</taxon>
        <taxon>Agaricomycotina</taxon>
        <taxon>Agaricomycetes</taxon>
        <taxon>Russulales</taxon>
        <taxon>Lachnocladiaceae</taxon>
        <taxon>Vararia</taxon>
    </lineage>
</organism>